<evidence type="ECO:0000256" key="8">
    <source>
        <dbReference type="SAM" id="MobiDB-lite"/>
    </source>
</evidence>
<feature type="transmembrane region" description="Helical" evidence="9">
    <location>
        <begin position="20"/>
        <end position="43"/>
    </location>
</feature>
<comment type="similarity">
    <text evidence="2">Belongs to the nitroreductase family.</text>
</comment>
<evidence type="ECO:0000256" key="7">
    <source>
        <dbReference type="ARBA" id="ARBA00023027"/>
    </source>
</evidence>
<keyword evidence="5" id="KW-0521">NADP</keyword>
<dbReference type="CDD" id="cd02135">
    <property type="entry name" value="YdjA-like"/>
    <property type="match status" value="1"/>
</dbReference>
<keyword evidence="3" id="KW-0285">Flavoprotein</keyword>
<dbReference type="Proteomes" id="UP001497392">
    <property type="component" value="Unassembled WGS sequence"/>
</dbReference>
<evidence type="ECO:0000256" key="3">
    <source>
        <dbReference type="ARBA" id="ARBA00022630"/>
    </source>
</evidence>
<protein>
    <submittedName>
        <fullName evidence="11">G6820 protein</fullName>
    </submittedName>
</protein>
<evidence type="ECO:0000313" key="11">
    <source>
        <dbReference type="EMBL" id="CAL5224180.1"/>
    </source>
</evidence>
<gene>
    <name evidence="11" type="primary">g6820</name>
    <name evidence="11" type="ORF">VP750_LOCUS5839</name>
</gene>
<comment type="caution">
    <text evidence="11">The sequence shown here is derived from an EMBL/GenBank/DDBJ whole genome shotgun (WGS) entry which is preliminary data.</text>
</comment>
<evidence type="ECO:0000313" key="12">
    <source>
        <dbReference type="Proteomes" id="UP001497392"/>
    </source>
</evidence>
<reference evidence="11 12" key="1">
    <citation type="submission" date="2024-06" db="EMBL/GenBank/DDBJ databases">
        <authorList>
            <person name="Kraege A."/>
            <person name="Thomma B."/>
        </authorList>
    </citation>
    <scope>NUCLEOTIDE SEQUENCE [LARGE SCALE GENOMIC DNA]</scope>
</reference>
<feature type="region of interest" description="Disordered" evidence="8">
    <location>
        <begin position="54"/>
        <end position="75"/>
    </location>
</feature>
<keyword evidence="7" id="KW-0520">NAD</keyword>
<comment type="cofactor">
    <cofactor evidence="1">
        <name>FMN</name>
        <dbReference type="ChEBI" id="CHEBI:58210"/>
    </cofactor>
</comment>
<evidence type="ECO:0000256" key="4">
    <source>
        <dbReference type="ARBA" id="ARBA00022643"/>
    </source>
</evidence>
<keyword evidence="12" id="KW-1185">Reference proteome</keyword>
<dbReference type="Pfam" id="PF00881">
    <property type="entry name" value="Nitroreductase"/>
    <property type="match status" value="1"/>
</dbReference>
<sequence length="271" mass="30531">MLSLLAERAASAFSVPAEAALNTVASLLLVYCCTSIPVLLWALKQYVTSRKQGARSSPQATVRQSSTEEALPSPEATQRLIKARRSCFPKDYTGETIDRSIVEQLLDAANWAPTHGRTEPWKFVVLGRTGQEEMFDLTLKVLQRECSPEVLRKKRAKLEGKRVKDYPKVPYMVMICMRRQALPEKVMPEWEEMCAVSSAVQNLWLAATAHGIAGYWSSWQAEARDSQDMKDFLGLGPEDKCLGVFLLGKCFDLTVCRSTRRPLSEKVDWRL</sequence>
<dbReference type="InterPro" id="IPR026021">
    <property type="entry name" value="YdjA-like"/>
</dbReference>
<dbReference type="SUPFAM" id="SSF55469">
    <property type="entry name" value="FMN-dependent nitroreductase-like"/>
    <property type="match status" value="1"/>
</dbReference>
<keyword evidence="4" id="KW-0288">FMN</keyword>
<evidence type="ECO:0000256" key="2">
    <source>
        <dbReference type="ARBA" id="ARBA00007118"/>
    </source>
</evidence>
<keyword evidence="6" id="KW-0560">Oxidoreductase</keyword>
<name>A0ABP1FWA4_9CHLO</name>
<evidence type="ECO:0000256" key="6">
    <source>
        <dbReference type="ARBA" id="ARBA00023002"/>
    </source>
</evidence>
<feature type="compositionally biased region" description="Polar residues" evidence="8">
    <location>
        <begin position="54"/>
        <end position="68"/>
    </location>
</feature>
<accession>A0ABP1FWA4</accession>
<evidence type="ECO:0000256" key="1">
    <source>
        <dbReference type="ARBA" id="ARBA00001917"/>
    </source>
</evidence>
<dbReference type="InterPro" id="IPR029479">
    <property type="entry name" value="Nitroreductase"/>
</dbReference>
<dbReference type="InterPro" id="IPR000415">
    <property type="entry name" value="Nitroreductase-like"/>
</dbReference>
<dbReference type="InterPro" id="IPR052530">
    <property type="entry name" value="NAD(P)H_nitroreductase"/>
</dbReference>
<evidence type="ECO:0000259" key="10">
    <source>
        <dbReference type="Pfam" id="PF00881"/>
    </source>
</evidence>
<keyword evidence="9" id="KW-0472">Membrane</keyword>
<organism evidence="11 12">
    <name type="scientific">Coccomyxa viridis</name>
    <dbReference type="NCBI Taxonomy" id="1274662"/>
    <lineage>
        <taxon>Eukaryota</taxon>
        <taxon>Viridiplantae</taxon>
        <taxon>Chlorophyta</taxon>
        <taxon>core chlorophytes</taxon>
        <taxon>Trebouxiophyceae</taxon>
        <taxon>Trebouxiophyceae incertae sedis</taxon>
        <taxon>Coccomyxaceae</taxon>
        <taxon>Coccomyxa</taxon>
    </lineage>
</organism>
<proteinExistence type="inferred from homology"/>
<dbReference type="PANTHER" id="PTHR43821">
    <property type="entry name" value="NAD(P)H NITROREDUCTASE YDJA-RELATED"/>
    <property type="match status" value="1"/>
</dbReference>
<keyword evidence="9" id="KW-1133">Transmembrane helix</keyword>
<evidence type="ECO:0000256" key="9">
    <source>
        <dbReference type="SAM" id="Phobius"/>
    </source>
</evidence>
<dbReference type="EMBL" id="CAXHTA020000010">
    <property type="protein sequence ID" value="CAL5224180.1"/>
    <property type="molecule type" value="Genomic_DNA"/>
</dbReference>
<dbReference type="Gene3D" id="3.40.109.10">
    <property type="entry name" value="NADH Oxidase"/>
    <property type="match status" value="1"/>
</dbReference>
<dbReference type="PANTHER" id="PTHR43821:SF1">
    <property type="entry name" value="NAD(P)H NITROREDUCTASE YDJA-RELATED"/>
    <property type="match status" value="1"/>
</dbReference>
<keyword evidence="9" id="KW-0812">Transmembrane</keyword>
<feature type="domain" description="Nitroreductase" evidence="10">
    <location>
        <begin position="81"/>
        <end position="249"/>
    </location>
</feature>
<evidence type="ECO:0000256" key="5">
    <source>
        <dbReference type="ARBA" id="ARBA00022857"/>
    </source>
</evidence>